<evidence type="ECO:0000259" key="1">
    <source>
        <dbReference type="PROSITE" id="PS50041"/>
    </source>
</evidence>
<dbReference type="PANTHER" id="PTHR22802:SF458">
    <property type="entry name" value="C-TYPE LECTIN DOMAIN-CONTAINING PROTEIN"/>
    <property type="match status" value="1"/>
</dbReference>
<dbReference type="CDD" id="cd00037">
    <property type="entry name" value="CLECT"/>
    <property type="match status" value="3"/>
</dbReference>
<dbReference type="SUPFAM" id="SSF56436">
    <property type="entry name" value="C-type lectin-like"/>
    <property type="match status" value="3"/>
</dbReference>
<feature type="domain" description="C-type lectin" evidence="1">
    <location>
        <begin position="68"/>
        <end position="186"/>
    </location>
</feature>
<dbReference type="InterPro" id="IPR016186">
    <property type="entry name" value="C-type_lectin-like/link_sf"/>
</dbReference>
<dbReference type="Proteomes" id="UP000747542">
    <property type="component" value="Unassembled WGS sequence"/>
</dbReference>
<dbReference type="Gene3D" id="3.10.100.10">
    <property type="entry name" value="Mannose-Binding Protein A, subunit A"/>
    <property type="match status" value="3"/>
</dbReference>
<dbReference type="InterPro" id="IPR051004">
    <property type="entry name" value="DC-SIGN_domain-containing"/>
</dbReference>
<dbReference type="PANTHER" id="PTHR22802">
    <property type="entry name" value="C-TYPE LECTIN SUPERFAMILY MEMBER"/>
    <property type="match status" value="1"/>
</dbReference>
<dbReference type="EMBL" id="JAHLQT010022636">
    <property type="protein sequence ID" value="KAG7166150.1"/>
    <property type="molecule type" value="Genomic_DNA"/>
</dbReference>
<keyword evidence="3" id="KW-1185">Reference proteome</keyword>
<dbReference type="Pfam" id="PF00059">
    <property type="entry name" value="Lectin_C"/>
    <property type="match status" value="3"/>
</dbReference>
<name>A0A8J5K353_HOMAM</name>
<accession>A0A8J5K353</accession>
<gene>
    <name evidence="2" type="primary">Clec-L25</name>
    <name evidence="2" type="ORF">Hamer_G010966</name>
</gene>
<proteinExistence type="predicted"/>
<dbReference type="AlphaFoldDB" id="A0A8J5K353"/>
<feature type="domain" description="C-type lectin" evidence="1">
    <location>
        <begin position="355"/>
        <end position="442"/>
    </location>
</feature>
<dbReference type="PROSITE" id="PS50041">
    <property type="entry name" value="C_TYPE_LECTIN_2"/>
    <property type="match status" value="3"/>
</dbReference>
<organism evidence="2 3">
    <name type="scientific">Homarus americanus</name>
    <name type="common">American lobster</name>
    <dbReference type="NCBI Taxonomy" id="6706"/>
    <lineage>
        <taxon>Eukaryota</taxon>
        <taxon>Metazoa</taxon>
        <taxon>Ecdysozoa</taxon>
        <taxon>Arthropoda</taxon>
        <taxon>Crustacea</taxon>
        <taxon>Multicrustacea</taxon>
        <taxon>Malacostraca</taxon>
        <taxon>Eumalacostraca</taxon>
        <taxon>Eucarida</taxon>
        <taxon>Decapoda</taxon>
        <taxon>Pleocyemata</taxon>
        <taxon>Astacidea</taxon>
        <taxon>Nephropoidea</taxon>
        <taxon>Nephropidae</taxon>
        <taxon>Homarus</taxon>
    </lineage>
</organism>
<feature type="domain" description="C-type lectin" evidence="1">
    <location>
        <begin position="212"/>
        <end position="338"/>
    </location>
</feature>
<comment type="caution">
    <text evidence="2">The sequence shown here is derived from an EMBL/GenBank/DDBJ whole genome shotgun (WGS) entry which is preliminary data.</text>
</comment>
<feature type="non-terminal residue" evidence="2">
    <location>
        <position position="503"/>
    </location>
</feature>
<dbReference type="InterPro" id="IPR001304">
    <property type="entry name" value="C-type_lectin-like"/>
</dbReference>
<evidence type="ECO:0000313" key="2">
    <source>
        <dbReference type="EMBL" id="KAG7166150.1"/>
    </source>
</evidence>
<evidence type="ECO:0000313" key="3">
    <source>
        <dbReference type="Proteomes" id="UP000747542"/>
    </source>
</evidence>
<dbReference type="SMART" id="SM00034">
    <property type="entry name" value="CLECT"/>
    <property type="match status" value="2"/>
</dbReference>
<sequence length="503" mass="57899">MSGGYIREWWWWWWWSSFINTTHSTMTGAPLLLLLSLLSLHTDSVWSRYVGQLDSQATAECYPPFTAVYHTCIFIDSSVKGTWYSTRNFCQDQGGDLVKVDSGDFMYYLVRYIHDNGHDQYSYWIGGSDEHHEGDFRWTDGTEVKMGTPFWGDSADQIQEPDGGINQNCMEMARGDHFYFFDVQCDDSVWSRYEGQLDSQPTVFCEFPFTALYKKCIFVDPETRGSWNSTRTYCLEQGGDLIKVDSADFMFYLVRYIHENGYDHVSYWIGGSDEDNEGDFRWTDGTEMKMGTPFWGDSADQIQEPDGGISQNCVFMNKGNHYYFFDYGCRNYAHAICEQVDEEPTIAFLVTKICSYLINIKQMELINREKFSGHDQHSYWIGGSDEHHEGDFRWTDGTEVKMGTPFWGDSADQIQEPDGGINQNCMEMNHVDHYYFFDVQCDGSSRCSEHSSLDRYAEALDEITWSDASSGFIEFGTELIQELQGFGAQGTQKSDSVEAIFVA</sequence>
<dbReference type="InterPro" id="IPR016187">
    <property type="entry name" value="CTDL_fold"/>
</dbReference>
<reference evidence="2" key="1">
    <citation type="journal article" date="2021" name="Sci. Adv.">
        <title>The American lobster genome reveals insights on longevity, neural, and immune adaptations.</title>
        <authorList>
            <person name="Polinski J.M."/>
            <person name="Zimin A.V."/>
            <person name="Clark K.F."/>
            <person name="Kohn A.B."/>
            <person name="Sadowski N."/>
            <person name="Timp W."/>
            <person name="Ptitsyn A."/>
            <person name="Khanna P."/>
            <person name="Romanova D.Y."/>
            <person name="Williams P."/>
            <person name="Greenwood S.J."/>
            <person name="Moroz L.L."/>
            <person name="Walt D.R."/>
            <person name="Bodnar A.G."/>
        </authorList>
    </citation>
    <scope>NUCLEOTIDE SEQUENCE</scope>
    <source>
        <strain evidence="2">GMGI-L3</strain>
    </source>
</reference>
<protein>
    <submittedName>
        <fullName evidence="2">C-type lectin-like 25</fullName>
    </submittedName>
</protein>